<keyword evidence="2" id="KW-1185">Reference proteome</keyword>
<dbReference type="EMBL" id="QGTQ01000054">
    <property type="protein sequence ID" value="PWV88404.1"/>
    <property type="molecule type" value="Genomic_DNA"/>
</dbReference>
<keyword evidence="1" id="KW-0378">Hydrolase</keyword>
<dbReference type="AlphaFoldDB" id="A0A2V2YAK9"/>
<name>A0A2V2YAK9_9BACL</name>
<dbReference type="GO" id="GO:0008233">
    <property type="term" value="F:peptidase activity"/>
    <property type="evidence" value="ECO:0007669"/>
    <property type="project" value="UniProtKB-KW"/>
</dbReference>
<sequence>MTVKKPELLVTASDLDELQRLIAAGADAVLIGDSRFGTRVPGEFTLEQMAEAVSIAKQADRDVRIYVSINNIIDNKLVDEMPAYVTELERIGIDAVTFGDPAVLMAVREHAPKLGLHWNAEMTSTNHDTANFWGRRGATRFVCARELNMEQIAGMKAKTSLEVQVQVHGMTNIYHSKRSLVQSYMDFKQLAEGNSATGDHSDMYLMEADRPDERYPIFEDSNGTHIMSADDLCMIENLQELMEANIDSFKIEGLMKSVDYNETVVRAYRAAIDTYCKDPDHYRFQDEWLEAIQAKQHPDRELSYGFFYKEQVY</sequence>
<dbReference type="Proteomes" id="UP000246635">
    <property type="component" value="Unassembled WGS sequence"/>
</dbReference>
<dbReference type="GO" id="GO:0006508">
    <property type="term" value="P:proteolysis"/>
    <property type="evidence" value="ECO:0007669"/>
    <property type="project" value="UniProtKB-KW"/>
</dbReference>
<dbReference type="PANTHER" id="PTHR30217:SF7">
    <property type="entry name" value="TRNA HYDROXYLATION PROTEIN P2"/>
    <property type="match status" value="1"/>
</dbReference>
<dbReference type="InterPro" id="IPR001539">
    <property type="entry name" value="Peptidase_U32"/>
</dbReference>
<accession>A0A2V2YAK9</accession>
<evidence type="ECO:0000313" key="2">
    <source>
        <dbReference type="Proteomes" id="UP000246635"/>
    </source>
</evidence>
<dbReference type="InterPro" id="IPR051454">
    <property type="entry name" value="RNA/ubiquinone_mod_enzymes"/>
</dbReference>
<dbReference type="OrthoDB" id="9807498at2"/>
<dbReference type="PANTHER" id="PTHR30217">
    <property type="entry name" value="PEPTIDASE U32 FAMILY"/>
    <property type="match status" value="1"/>
</dbReference>
<keyword evidence="1" id="KW-0645">Protease</keyword>
<comment type="caution">
    <text evidence="1">The sequence shown here is derived from an EMBL/GenBank/DDBJ whole genome shotgun (WGS) entry which is preliminary data.</text>
</comment>
<protein>
    <submittedName>
        <fullName evidence="1">Putative protease</fullName>
    </submittedName>
</protein>
<organism evidence="1 2">
    <name type="scientific">Paenibacillus cellulosilyticus</name>
    <dbReference type="NCBI Taxonomy" id="375489"/>
    <lineage>
        <taxon>Bacteria</taxon>
        <taxon>Bacillati</taxon>
        <taxon>Bacillota</taxon>
        <taxon>Bacilli</taxon>
        <taxon>Bacillales</taxon>
        <taxon>Paenibacillaceae</taxon>
        <taxon>Paenibacillus</taxon>
    </lineage>
</organism>
<proteinExistence type="predicted"/>
<gene>
    <name evidence="1" type="ORF">DFQ01_1543</name>
</gene>
<evidence type="ECO:0000313" key="1">
    <source>
        <dbReference type="EMBL" id="PWV88404.1"/>
    </source>
</evidence>
<dbReference type="Pfam" id="PF01136">
    <property type="entry name" value="Peptidase_U32"/>
    <property type="match status" value="1"/>
</dbReference>
<dbReference type="RefSeq" id="WP_110047647.1">
    <property type="nucleotide sequence ID" value="NZ_CP054609.1"/>
</dbReference>
<reference evidence="1 2" key="1">
    <citation type="submission" date="2018-05" db="EMBL/GenBank/DDBJ databases">
        <title>Genomic Encyclopedia of Type Strains, Phase III (KMG-III): the genomes of soil and plant-associated and newly described type strains.</title>
        <authorList>
            <person name="Whitman W."/>
        </authorList>
    </citation>
    <scope>NUCLEOTIDE SEQUENCE [LARGE SCALE GENOMIC DNA]</scope>
    <source>
        <strain evidence="1 2">CECT 5696</strain>
    </source>
</reference>